<evidence type="ECO:0000313" key="3">
    <source>
        <dbReference type="Proteomes" id="UP000271974"/>
    </source>
</evidence>
<name>A0A3S1BCJ9_ELYCH</name>
<accession>A0A3S1BCJ9</accession>
<dbReference type="Proteomes" id="UP000271974">
    <property type="component" value="Unassembled WGS sequence"/>
</dbReference>
<dbReference type="AlphaFoldDB" id="A0A3S1BCJ9"/>
<keyword evidence="3" id="KW-1185">Reference proteome</keyword>
<feature type="compositionally biased region" description="Pro residues" evidence="1">
    <location>
        <begin position="201"/>
        <end position="211"/>
    </location>
</feature>
<comment type="caution">
    <text evidence="2">The sequence shown here is derived from an EMBL/GenBank/DDBJ whole genome shotgun (WGS) entry which is preliminary data.</text>
</comment>
<evidence type="ECO:0000313" key="2">
    <source>
        <dbReference type="EMBL" id="RUS80847.1"/>
    </source>
</evidence>
<dbReference type="EMBL" id="RQTK01000370">
    <property type="protein sequence ID" value="RUS80847.1"/>
    <property type="molecule type" value="Genomic_DNA"/>
</dbReference>
<organism evidence="2 3">
    <name type="scientific">Elysia chlorotica</name>
    <name type="common">Eastern emerald elysia</name>
    <name type="synonym">Sea slug</name>
    <dbReference type="NCBI Taxonomy" id="188477"/>
    <lineage>
        <taxon>Eukaryota</taxon>
        <taxon>Metazoa</taxon>
        <taxon>Spiralia</taxon>
        <taxon>Lophotrochozoa</taxon>
        <taxon>Mollusca</taxon>
        <taxon>Gastropoda</taxon>
        <taxon>Heterobranchia</taxon>
        <taxon>Euthyneura</taxon>
        <taxon>Panpulmonata</taxon>
        <taxon>Sacoglossa</taxon>
        <taxon>Placobranchoidea</taxon>
        <taxon>Plakobranchidae</taxon>
        <taxon>Elysia</taxon>
    </lineage>
</organism>
<reference evidence="2 3" key="1">
    <citation type="submission" date="2019-01" db="EMBL/GenBank/DDBJ databases">
        <title>A draft genome assembly of the solar-powered sea slug Elysia chlorotica.</title>
        <authorList>
            <person name="Cai H."/>
            <person name="Li Q."/>
            <person name="Fang X."/>
            <person name="Li J."/>
            <person name="Curtis N.E."/>
            <person name="Altenburger A."/>
            <person name="Shibata T."/>
            <person name="Feng M."/>
            <person name="Maeda T."/>
            <person name="Schwartz J.A."/>
            <person name="Shigenobu S."/>
            <person name="Lundholm N."/>
            <person name="Nishiyama T."/>
            <person name="Yang H."/>
            <person name="Hasebe M."/>
            <person name="Li S."/>
            <person name="Pierce S.K."/>
            <person name="Wang J."/>
        </authorList>
    </citation>
    <scope>NUCLEOTIDE SEQUENCE [LARGE SCALE GENOMIC DNA]</scope>
    <source>
        <strain evidence="2">EC2010</strain>
        <tissue evidence="2">Whole organism of an adult</tissue>
    </source>
</reference>
<gene>
    <name evidence="2" type="ORF">EGW08_011402</name>
</gene>
<protein>
    <submittedName>
        <fullName evidence="2">Uncharacterized protein</fullName>
    </submittedName>
</protein>
<evidence type="ECO:0000256" key="1">
    <source>
        <dbReference type="SAM" id="MobiDB-lite"/>
    </source>
</evidence>
<proteinExistence type="predicted"/>
<feature type="region of interest" description="Disordered" evidence="1">
    <location>
        <begin position="191"/>
        <end position="211"/>
    </location>
</feature>
<sequence>MSCFLILCSANTEDFTCIRLKEERSFVIPLLRGPRLSDILALAFAGLQIKSSARSDVMSLTGMSRDSRRRLNYVNRVKGSRVPPPFNQPQDRITCASTKQPTTRQDHMCLHQPINHKTGSRVPPPTNQPQDRITCASTNQPTTRQDHMCLHQPTNHKTGSRVPPPTNQPQDRITCASTNQPITRQNHVCLHQPTNHKTGPRVPPPTNQLEF</sequence>